<keyword evidence="3" id="KW-1185">Reference proteome</keyword>
<dbReference type="InterPro" id="IPR000477">
    <property type="entry name" value="RT_dom"/>
</dbReference>
<accession>A0A8S3RRI6</accession>
<dbReference type="InterPro" id="IPR043128">
    <property type="entry name" value="Rev_trsase/Diguanyl_cyclase"/>
</dbReference>
<proteinExistence type="predicted"/>
<name>A0A8S3RRI6_MYTED</name>
<dbReference type="SUPFAM" id="SSF56672">
    <property type="entry name" value="DNA/RNA polymerases"/>
    <property type="match status" value="1"/>
</dbReference>
<dbReference type="Proteomes" id="UP000683360">
    <property type="component" value="Unassembled WGS sequence"/>
</dbReference>
<reference evidence="2" key="1">
    <citation type="submission" date="2021-03" db="EMBL/GenBank/DDBJ databases">
        <authorList>
            <person name="Bekaert M."/>
        </authorList>
    </citation>
    <scope>NUCLEOTIDE SEQUENCE</scope>
</reference>
<dbReference type="Gene3D" id="3.30.70.270">
    <property type="match status" value="1"/>
</dbReference>
<comment type="caution">
    <text evidence="2">The sequence shown here is derived from an EMBL/GenBank/DDBJ whole genome shotgun (WGS) entry which is preliminary data.</text>
</comment>
<evidence type="ECO:0000313" key="2">
    <source>
        <dbReference type="EMBL" id="CAG2212109.1"/>
    </source>
</evidence>
<dbReference type="InterPro" id="IPR053134">
    <property type="entry name" value="RNA-dir_DNA_polymerase"/>
</dbReference>
<dbReference type="CDD" id="cd01647">
    <property type="entry name" value="RT_LTR"/>
    <property type="match status" value="1"/>
</dbReference>
<organism evidence="2 3">
    <name type="scientific">Mytilus edulis</name>
    <name type="common">Blue mussel</name>
    <dbReference type="NCBI Taxonomy" id="6550"/>
    <lineage>
        <taxon>Eukaryota</taxon>
        <taxon>Metazoa</taxon>
        <taxon>Spiralia</taxon>
        <taxon>Lophotrochozoa</taxon>
        <taxon>Mollusca</taxon>
        <taxon>Bivalvia</taxon>
        <taxon>Autobranchia</taxon>
        <taxon>Pteriomorphia</taxon>
        <taxon>Mytilida</taxon>
        <taxon>Mytiloidea</taxon>
        <taxon>Mytilidae</taxon>
        <taxon>Mytilinae</taxon>
        <taxon>Mytilus</taxon>
    </lineage>
</organism>
<dbReference type="InterPro" id="IPR043502">
    <property type="entry name" value="DNA/RNA_pol_sf"/>
</dbReference>
<dbReference type="Pfam" id="PF00078">
    <property type="entry name" value="RVT_1"/>
    <property type="match status" value="1"/>
</dbReference>
<protein>
    <submittedName>
        <fullName evidence="2">Retrovirus-related Pol polyprotein from transposon 17.6,Transposon Ty3-I Gag-Pol polyprotein,Transposon Ty3-G Gag-Pol polyprotein,Retrovirus-related Pol polyprotein from transposon 297</fullName>
    </submittedName>
</protein>
<evidence type="ECO:0000313" key="3">
    <source>
        <dbReference type="Proteomes" id="UP000683360"/>
    </source>
</evidence>
<sequence>MGCRYSFGYERVDTYRFCVDYRKLNSVTINKDAYPLPRIDESLDHLAGNSWFSTLDCCSGYWKVELAEKDKHKTAFATRKGLFQFKVMPFWLCCAAQTFERLMETVLAGLQWEVCLVYLDDIIVFGKTLDDMLVNLRTVFDRLKSAGLKLKAKKCNLCVHGSLFRAYDFRRGDSH</sequence>
<dbReference type="PANTHER" id="PTHR24559">
    <property type="entry name" value="TRANSPOSON TY3-I GAG-POL POLYPROTEIN"/>
    <property type="match status" value="1"/>
</dbReference>
<dbReference type="PANTHER" id="PTHR24559:SF444">
    <property type="entry name" value="REVERSE TRANSCRIPTASE DOMAIN-CONTAINING PROTEIN"/>
    <property type="match status" value="1"/>
</dbReference>
<gene>
    <name evidence="2" type="ORF">MEDL_26096</name>
</gene>
<dbReference type="OrthoDB" id="6262013at2759"/>
<dbReference type="AlphaFoldDB" id="A0A8S3RRI6"/>
<evidence type="ECO:0000259" key="1">
    <source>
        <dbReference type="Pfam" id="PF00078"/>
    </source>
</evidence>
<dbReference type="EMBL" id="CAJPWZ010001289">
    <property type="protein sequence ID" value="CAG2212109.1"/>
    <property type="molecule type" value="Genomic_DNA"/>
</dbReference>
<feature type="domain" description="Reverse transcriptase" evidence="1">
    <location>
        <begin position="13"/>
        <end position="158"/>
    </location>
</feature>